<keyword evidence="2" id="KW-1185">Reference proteome</keyword>
<comment type="caution">
    <text evidence="1">The sequence shown here is derived from an EMBL/GenBank/DDBJ whole genome shotgun (WGS) entry which is preliminary data.</text>
</comment>
<evidence type="ECO:0000313" key="2">
    <source>
        <dbReference type="Proteomes" id="UP001196413"/>
    </source>
</evidence>
<reference evidence="1" key="1">
    <citation type="submission" date="2021-06" db="EMBL/GenBank/DDBJ databases">
        <title>Parelaphostrongylus tenuis whole genome reference sequence.</title>
        <authorList>
            <person name="Garwood T.J."/>
            <person name="Larsen P.A."/>
            <person name="Fountain-Jones N.M."/>
            <person name="Garbe J.R."/>
            <person name="Macchietto M.G."/>
            <person name="Kania S.A."/>
            <person name="Gerhold R.W."/>
            <person name="Richards J.E."/>
            <person name="Wolf T.M."/>
        </authorList>
    </citation>
    <scope>NUCLEOTIDE SEQUENCE</scope>
    <source>
        <strain evidence="1">MNPRO001-30</strain>
        <tissue evidence="1">Meninges</tissue>
    </source>
</reference>
<proteinExistence type="predicted"/>
<dbReference type="AlphaFoldDB" id="A0AAD5WD57"/>
<organism evidence="1 2">
    <name type="scientific">Parelaphostrongylus tenuis</name>
    <name type="common">Meningeal worm</name>
    <dbReference type="NCBI Taxonomy" id="148309"/>
    <lineage>
        <taxon>Eukaryota</taxon>
        <taxon>Metazoa</taxon>
        <taxon>Ecdysozoa</taxon>
        <taxon>Nematoda</taxon>
        <taxon>Chromadorea</taxon>
        <taxon>Rhabditida</taxon>
        <taxon>Rhabditina</taxon>
        <taxon>Rhabditomorpha</taxon>
        <taxon>Strongyloidea</taxon>
        <taxon>Metastrongylidae</taxon>
        <taxon>Parelaphostrongylus</taxon>
    </lineage>
</organism>
<name>A0AAD5WD57_PARTN</name>
<dbReference type="Proteomes" id="UP001196413">
    <property type="component" value="Unassembled WGS sequence"/>
</dbReference>
<protein>
    <submittedName>
        <fullName evidence="1">Uncharacterized protein</fullName>
    </submittedName>
</protein>
<gene>
    <name evidence="1" type="ORF">KIN20_026534</name>
</gene>
<evidence type="ECO:0000313" key="1">
    <source>
        <dbReference type="EMBL" id="KAJ1366022.1"/>
    </source>
</evidence>
<accession>A0AAD5WD57</accession>
<dbReference type="EMBL" id="JAHQIW010005443">
    <property type="protein sequence ID" value="KAJ1366022.1"/>
    <property type="molecule type" value="Genomic_DNA"/>
</dbReference>
<sequence>MRIFLRRKLDPEVRLKDVASEAVYHDDENLHADLQIEKLHSQRWTQELLNGQYQTNRPHLSKSKVCLTDVAVISDFTRDQAIVSFAQTFHILRKGEEGCYTQAVEFRDHHRLGSAQITSRATEAAEAAFMGQ</sequence>